<dbReference type="Pfam" id="PF03060">
    <property type="entry name" value="NMO"/>
    <property type="match status" value="1"/>
</dbReference>
<dbReference type="Proteomes" id="UP000430345">
    <property type="component" value="Unassembled WGS sequence"/>
</dbReference>
<dbReference type="AlphaFoldDB" id="A0A6I1MNY1"/>
<sequence>MNIKPLIIGNLVARLPIIQGGMGIGVSLSRLAGAVAKCGGIGIISGAQPGYLEKDFETNCVEANLRALKKHIKKAKEKAGNGIIGVNLMVAMNNYAEYVKATIEAGADLIISGAGLPSSLPKLTKDSSIKIAPIVSSLKGARVIMKLWDRNYNIAPDMIVVEGPLAGGHLGFQKDKLQIETKNFNQTIKDIIMEVKNMEEKHNKKIPVVVAGGIFDGNDIAKYLEIGASGVQMATRFVATNECDAHENFKKAYLSCKTNDISIVKSPVGMPGRAIHNNFVKNTESNISKKVDKCYNCLIPCNPKETPYCISAALINAVKGNLNEGLIFCGENASKIKEIVPVKVLMDTLEKEILQY</sequence>
<name>A0A6I1MNY1_9CLOT</name>
<dbReference type="PANTHER" id="PTHR32332:SF18">
    <property type="entry name" value="2-NITROPROPANE DIOXYGENASE"/>
    <property type="match status" value="1"/>
</dbReference>
<dbReference type="InterPro" id="IPR004136">
    <property type="entry name" value="NMO"/>
</dbReference>
<evidence type="ECO:0000313" key="7">
    <source>
        <dbReference type="Proteomes" id="UP000430345"/>
    </source>
</evidence>
<keyword evidence="6" id="KW-0503">Monooxygenase</keyword>
<keyword evidence="3" id="KW-0285">Flavoprotein</keyword>
<keyword evidence="5" id="KW-0560">Oxidoreductase</keyword>
<dbReference type="RefSeq" id="WP_152891509.1">
    <property type="nucleotide sequence ID" value="NZ_WHJC01000306.1"/>
</dbReference>
<organism evidence="6 7">
    <name type="scientific">Clostridium tarantellae</name>
    <dbReference type="NCBI Taxonomy" id="39493"/>
    <lineage>
        <taxon>Bacteria</taxon>
        <taxon>Bacillati</taxon>
        <taxon>Bacillota</taxon>
        <taxon>Clostridia</taxon>
        <taxon>Eubacteriales</taxon>
        <taxon>Clostridiaceae</taxon>
        <taxon>Clostridium</taxon>
    </lineage>
</organism>
<accession>A0A6I1MNY1</accession>
<gene>
    <name evidence="6" type="ORF">GBZ86_13565</name>
</gene>
<evidence type="ECO:0000313" key="6">
    <source>
        <dbReference type="EMBL" id="MPQ44764.1"/>
    </source>
</evidence>
<dbReference type="OrthoDB" id="9778912at2"/>
<dbReference type="InterPro" id="IPR013785">
    <property type="entry name" value="Aldolase_TIM"/>
</dbReference>
<comment type="caution">
    <text evidence="6">The sequence shown here is derived from an EMBL/GenBank/DDBJ whole genome shotgun (WGS) entry which is preliminary data.</text>
</comment>
<dbReference type="EMBL" id="WHJC01000306">
    <property type="protein sequence ID" value="MPQ44764.1"/>
    <property type="molecule type" value="Genomic_DNA"/>
</dbReference>
<keyword evidence="4" id="KW-0288">FMN</keyword>
<protein>
    <recommendedName>
        <fullName evidence="2">Probable nitronate monooxygenase</fullName>
    </recommendedName>
</protein>
<evidence type="ECO:0000256" key="1">
    <source>
        <dbReference type="ARBA" id="ARBA00003535"/>
    </source>
</evidence>
<evidence type="ECO:0000256" key="4">
    <source>
        <dbReference type="ARBA" id="ARBA00022643"/>
    </source>
</evidence>
<dbReference type="GO" id="GO:0018580">
    <property type="term" value="F:nitronate monooxygenase activity"/>
    <property type="evidence" value="ECO:0007669"/>
    <property type="project" value="InterPro"/>
</dbReference>
<evidence type="ECO:0000256" key="5">
    <source>
        <dbReference type="ARBA" id="ARBA00023002"/>
    </source>
</evidence>
<dbReference type="PANTHER" id="PTHR32332">
    <property type="entry name" value="2-NITROPROPANE DIOXYGENASE"/>
    <property type="match status" value="1"/>
</dbReference>
<dbReference type="SUPFAM" id="SSF51412">
    <property type="entry name" value="Inosine monophosphate dehydrogenase (IMPDH)"/>
    <property type="match status" value="1"/>
</dbReference>
<reference evidence="6 7" key="1">
    <citation type="submission" date="2019-10" db="EMBL/GenBank/DDBJ databases">
        <title>The Genome Sequence of Clostridium tarantellae Isolated from Fish Brain.</title>
        <authorList>
            <person name="Bano L."/>
            <person name="Kiel M."/>
            <person name="Sales G."/>
            <person name="Doxey A.C."/>
            <person name="Mansfield M.J."/>
            <person name="Schiavone M."/>
            <person name="Rossetto O."/>
            <person name="Pirazzini M."/>
            <person name="Dobrindt U."/>
            <person name="Montecucco C."/>
        </authorList>
    </citation>
    <scope>NUCLEOTIDE SEQUENCE [LARGE SCALE GENOMIC DNA]</scope>
    <source>
        <strain evidence="6 7">DSM 3997</strain>
    </source>
</reference>
<keyword evidence="7" id="KW-1185">Reference proteome</keyword>
<comment type="function">
    <text evidence="1">Nitronate monooxygenase that uses molecular oxygen to catalyze the oxidative denitrification of alkyl nitronates. Acts on propionate 3-nitronate (P3N), the presumed physiological substrate. Probably functions in the detoxification of P3N, a metabolic poison produced by plants and fungi as a defense mechanism.</text>
</comment>
<evidence type="ECO:0000256" key="2">
    <source>
        <dbReference type="ARBA" id="ARBA00013457"/>
    </source>
</evidence>
<dbReference type="CDD" id="cd04730">
    <property type="entry name" value="NPD_like"/>
    <property type="match status" value="1"/>
</dbReference>
<dbReference type="Gene3D" id="3.20.20.70">
    <property type="entry name" value="Aldolase class I"/>
    <property type="match status" value="1"/>
</dbReference>
<proteinExistence type="predicted"/>
<evidence type="ECO:0000256" key="3">
    <source>
        <dbReference type="ARBA" id="ARBA00022630"/>
    </source>
</evidence>